<protein>
    <submittedName>
        <fullName evidence="8">Uncharacterized protein</fullName>
    </submittedName>
</protein>
<sequence>MAFCYLKSAACSNLEEWFWDPGRFALVKGSSSSMSCPVNPTSTLVPPATTSTPNLRGSPEGLQVIHTPAPKALPKGGEQPWSVKLRYHTPAPSTFAEQVFQSEPAFPPQAISMKRKQNGWGWQGGWQAGAWQREDWRDWKSGGAASKKPFWRRFVDPSDNPEVIQWCRERVQAFLDSGRSQEEMEWLSNEYRNTIRSLAPEMGAAWIKVSKGIYALACSKENLEPVRLRQRLVEEVRKSCMKAGGSCKASWVWRDIPQDLWVSAATTLKLRNIKSLPDVCPQECQDAQLRLSKSTFKVGEADDFEDALHVHFDASHLAAAAGVVAAASRAPRRQRSAQDAQGLDFLRRPSMAMGPEDLRREQERPGYVKMLPMRQHLPAFHMAKEICSSVRDNQVTLILGATGCGKTTQIPQFLLEDCTLRGEPCRLVATQPRRISAVSVADRVATERGQTLGESVAFKIRFEDEITETTQVIFCTVGILLKVMQSNQYLEGATHIVVDEVHERGLHTDFLLILLRRLLKERPELRVVLMSATVDPSAFQAYFEGINTVSIPGKTNYPIEELFLEDFLLQLPELGGWRSNRQIRSSPFSQKPLAVPLDWEGVAAVLGESALVEEVVRVHNEMADVIDLELVLRVVKMIHQGGEEGGILIFMPGWAEIKEIIDRLKGRSFAGDLVIHALHSRLPTWEQKQIFQSPPEGQRKVVVATVLAETSITVEDVVYVIDPGRSRTTFFNEQTMISALRTVWYSKANGFQRRGRAGRCRPGVWYRLYTSMQWDAMEEYELPEMLRSPLEELCLEVASLGLGVPEEFLQEAISPPRAEVLQHAVELLQRLGAVEGRGETVTPLGAKLAKLQVHPMLAKLLLLAAPFRCFDMMLTICASLGYKPPFICPMGMEKAANKARQELSEGSSSDLVAMVNAYEGWKVGRDAFARQYFLSKETMEYIHRLREDLLLSIREVLHEVPEDHADHQARANACKAVLTAGLYPNLAWLHGKGRGKTLQNLPVKPHPGSVNAAESHCLMVFYEIQETTDRWLYDSTVIGAAPLLLFAPALTEVHRKQRVVFELERWHMAVDVRVADELLKLRRLLASFVNDVVGERLTPTQLQAAEALQKVFAEQVETTGGTEDEAEGGDGENSANNSVIEDAWDSQPQA</sequence>
<feature type="domain" description="Helicase ATP-binding" evidence="6">
    <location>
        <begin position="387"/>
        <end position="552"/>
    </location>
</feature>
<dbReference type="CDD" id="cd18791">
    <property type="entry name" value="SF2_C_RHA"/>
    <property type="match status" value="1"/>
</dbReference>
<dbReference type="Pfam" id="PF00271">
    <property type="entry name" value="Helicase_C"/>
    <property type="match status" value="1"/>
</dbReference>
<evidence type="ECO:0000259" key="7">
    <source>
        <dbReference type="PROSITE" id="PS51194"/>
    </source>
</evidence>
<feature type="compositionally biased region" description="Polar residues" evidence="5">
    <location>
        <begin position="37"/>
        <end position="55"/>
    </location>
</feature>
<evidence type="ECO:0000313" key="8">
    <source>
        <dbReference type="EMBL" id="CAK9107580.1"/>
    </source>
</evidence>
<dbReference type="SUPFAM" id="SSF52540">
    <property type="entry name" value="P-loop containing nucleoside triphosphate hydrolases"/>
    <property type="match status" value="1"/>
</dbReference>
<dbReference type="EMBL" id="CAXAMN010027006">
    <property type="protein sequence ID" value="CAK9107580.1"/>
    <property type="molecule type" value="Genomic_DNA"/>
</dbReference>
<feature type="domain" description="Helicase C-terminal" evidence="7">
    <location>
        <begin position="633"/>
        <end position="801"/>
    </location>
</feature>
<dbReference type="Pfam" id="PF07717">
    <property type="entry name" value="OB_NTP_bind"/>
    <property type="match status" value="1"/>
</dbReference>
<accession>A0ABP0S5K2</accession>
<reference evidence="8 9" key="1">
    <citation type="submission" date="2024-02" db="EMBL/GenBank/DDBJ databases">
        <authorList>
            <person name="Chen Y."/>
            <person name="Shah S."/>
            <person name="Dougan E. K."/>
            <person name="Thang M."/>
            <person name="Chan C."/>
        </authorList>
    </citation>
    <scope>NUCLEOTIDE SEQUENCE [LARGE SCALE GENOMIC DNA]</scope>
</reference>
<dbReference type="SMART" id="SM00847">
    <property type="entry name" value="HA2"/>
    <property type="match status" value="1"/>
</dbReference>
<evidence type="ECO:0000256" key="2">
    <source>
        <dbReference type="ARBA" id="ARBA00022801"/>
    </source>
</evidence>
<keyword evidence="1" id="KW-0547">Nucleotide-binding</keyword>
<dbReference type="InterPro" id="IPR011545">
    <property type="entry name" value="DEAD/DEAH_box_helicase_dom"/>
</dbReference>
<dbReference type="PROSITE" id="PS51194">
    <property type="entry name" value="HELICASE_CTER"/>
    <property type="match status" value="1"/>
</dbReference>
<evidence type="ECO:0000256" key="3">
    <source>
        <dbReference type="ARBA" id="ARBA00022806"/>
    </source>
</evidence>
<keyword evidence="3" id="KW-0347">Helicase</keyword>
<keyword evidence="9" id="KW-1185">Reference proteome</keyword>
<evidence type="ECO:0000256" key="5">
    <source>
        <dbReference type="SAM" id="MobiDB-lite"/>
    </source>
</evidence>
<dbReference type="InterPro" id="IPR014001">
    <property type="entry name" value="Helicase_ATP-bd"/>
</dbReference>
<keyword evidence="2" id="KW-0378">Hydrolase</keyword>
<proteinExistence type="predicted"/>
<evidence type="ECO:0000256" key="1">
    <source>
        <dbReference type="ARBA" id="ARBA00022741"/>
    </source>
</evidence>
<dbReference type="PANTHER" id="PTHR18934:SF237">
    <property type="entry name" value="ATP-DEPENDENT DNA_RNA HELICASE DHX36"/>
    <property type="match status" value="1"/>
</dbReference>
<keyword evidence="4" id="KW-0067">ATP-binding</keyword>
<dbReference type="PANTHER" id="PTHR18934">
    <property type="entry name" value="ATP-DEPENDENT RNA HELICASE"/>
    <property type="match status" value="1"/>
</dbReference>
<dbReference type="CDD" id="cd17917">
    <property type="entry name" value="DEXHc_RHA-like"/>
    <property type="match status" value="1"/>
</dbReference>
<dbReference type="Pfam" id="PF00270">
    <property type="entry name" value="DEAD"/>
    <property type="match status" value="1"/>
</dbReference>
<dbReference type="SMART" id="SM00490">
    <property type="entry name" value="HELICc"/>
    <property type="match status" value="1"/>
</dbReference>
<dbReference type="SMART" id="SM00487">
    <property type="entry name" value="DEXDc"/>
    <property type="match status" value="1"/>
</dbReference>
<dbReference type="Gene3D" id="3.40.50.300">
    <property type="entry name" value="P-loop containing nucleotide triphosphate hydrolases"/>
    <property type="match status" value="2"/>
</dbReference>
<dbReference type="PROSITE" id="PS51192">
    <property type="entry name" value="HELICASE_ATP_BIND_1"/>
    <property type="match status" value="1"/>
</dbReference>
<feature type="region of interest" description="Disordered" evidence="5">
    <location>
        <begin position="37"/>
        <end position="59"/>
    </location>
</feature>
<dbReference type="Proteomes" id="UP001642484">
    <property type="component" value="Unassembled WGS sequence"/>
</dbReference>
<evidence type="ECO:0000259" key="6">
    <source>
        <dbReference type="PROSITE" id="PS51192"/>
    </source>
</evidence>
<dbReference type="InterPro" id="IPR007502">
    <property type="entry name" value="Helicase-assoc_dom"/>
</dbReference>
<dbReference type="Pfam" id="PF21010">
    <property type="entry name" value="HA2_C"/>
    <property type="match status" value="1"/>
</dbReference>
<evidence type="ECO:0000313" key="9">
    <source>
        <dbReference type="Proteomes" id="UP001642484"/>
    </source>
</evidence>
<name>A0ABP0S5K2_9DINO</name>
<dbReference type="InterPro" id="IPR001650">
    <property type="entry name" value="Helicase_C-like"/>
</dbReference>
<organism evidence="8 9">
    <name type="scientific">Durusdinium trenchii</name>
    <dbReference type="NCBI Taxonomy" id="1381693"/>
    <lineage>
        <taxon>Eukaryota</taxon>
        <taxon>Sar</taxon>
        <taxon>Alveolata</taxon>
        <taxon>Dinophyceae</taxon>
        <taxon>Suessiales</taxon>
        <taxon>Symbiodiniaceae</taxon>
        <taxon>Durusdinium</taxon>
    </lineage>
</organism>
<gene>
    <name evidence="8" type="ORF">CCMP2556_LOCUS50198</name>
</gene>
<feature type="region of interest" description="Disordered" evidence="5">
    <location>
        <begin position="1115"/>
        <end position="1150"/>
    </location>
</feature>
<comment type="caution">
    <text evidence="8">The sequence shown here is derived from an EMBL/GenBank/DDBJ whole genome shotgun (WGS) entry which is preliminary data.</text>
</comment>
<evidence type="ECO:0000256" key="4">
    <source>
        <dbReference type="ARBA" id="ARBA00022840"/>
    </source>
</evidence>
<dbReference type="InterPro" id="IPR027417">
    <property type="entry name" value="P-loop_NTPase"/>
</dbReference>
<dbReference type="InterPro" id="IPR011709">
    <property type="entry name" value="DEAD-box_helicase_OB_fold"/>
</dbReference>
<dbReference type="Gene3D" id="1.20.120.1080">
    <property type="match status" value="1"/>
</dbReference>